<dbReference type="FunFam" id="3.30.200.20:FF:000042">
    <property type="entry name" value="Aurora kinase A"/>
    <property type="match status" value="1"/>
</dbReference>
<dbReference type="PROSITE" id="PS50011">
    <property type="entry name" value="PROTEIN_KINASE_DOM"/>
    <property type="match status" value="1"/>
</dbReference>
<evidence type="ECO:0000256" key="8">
    <source>
        <dbReference type="ARBA" id="ARBA00048679"/>
    </source>
</evidence>
<dbReference type="InterPro" id="IPR011009">
    <property type="entry name" value="Kinase-like_dom_sf"/>
</dbReference>
<evidence type="ECO:0000256" key="5">
    <source>
        <dbReference type="ARBA" id="ARBA00022777"/>
    </source>
</evidence>
<dbReference type="PANTHER" id="PTHR24356">
    <property type="entry name" value="SERINE/THREONINE-PROTEIN KINASE"/>
    <property type="match status" value="1"/>
</dbReference>
<dbReference type="Gene3D" id="1.10.510.10">
    <property type="entry name" value="Transferase(Phosphotransferase) domain 1"/>
    <property type="match status" value="1"/>
</dbReference>
<dbReference type="GO" id="GO:0005524">
    <property type="term" value="F:ATP binding"/>
    <property type="evidence" value="ECO:0007669"/>
    <property type="project" value="UniProtKB-UniRule"/>
</dbReference>
<feature type="domain" description="Protein kinase" evidence="10">
    <location>
        <begin position="12"/>
        <end position="153"/>
    </location>
</feature>
<sequence length="153" mass="17872">MLKFESLSIRDFDIGPKIGAGGFSDVYLCWKKGNPKTLAMKVVKKKKLFKPVDDGQSKRRENQILREKKMLELQIPHALNLHYAFQDYNALYLVMDYCPGGPLFDLIQEHGPMSEEDSKFYISQIIAVVNYLHKLGYLHRQFFNRHGWAYENV</sequence>
<organism evidence="11">
    <name type="scientific">Arcella intermedia</name>
    <dbReference type="NCBI Taxonomy" id="1963864"/>
    <lineage>
        <taxon>Eukaryota</taxon>
        <taxon>Amoebozoa</taxon>
        <taxon>Tubulinea</taxon>
        <taxon>Elardia</taxon>
        <taxon>Arcellinida</taxon>
        <taxon>Sphaerothecina</taxon>
        <taxon>Arcellidae</taxon>
        <taxon>Arcella</taxon>
    </lineage>
</organism>
<dbReference type="EMBL" id="GIBP01009650">
    <property type="protein sequence ID" value="NDV38619.1"/>
    <property type="molecule type" value="Transcribed_RNA"/>
</dbReference>
<dbReference type="InterPro" id="IPR000719">
    <property type="entry name" value="Prot_kinase_dom"/>
</dbReference>
<evidence type="ECO:0000256" key="4">
    <source>
        <dbReference type="ARBA" id="ARBA00022741"/>
    </source>
</evidence>
<dbReference type="EC" id="2.7.11.1" evidence="1"/>
<dbReference type="InterPro" id="IPR017441">
    <property type="entry name" value="Protein_kinase_ATP_BS"/>
</dbReference>
<dbReference type="GO" id="GO:0004674">
    <property type="term" value="F:protein serine/threonine kinase activity"/>
    <property type="evidence" value="ECO:0007669"/>
    <property type="project" value="UniProtKB-KW"/>
</dbReference>
<keyword evidence="2" id="KW-0723">Serine/threonine-protein kinase</keyword>
<evidence type="ECO:0000313" key="11">
    <source>
        <dbReference type="EMBL" id="NDV38619.1"/>
    </source>
</evidence>
<accession>A0A6B2LN74</accession>
<dbReference type="AlphaFoldDB" id="A0A6B2LN74"/>
<proteinExistence type="predicted"/>
<evidence type="ECO:0000256" key="6">
    <source>
        <dbReference type="ARBA" id="ARBA00022840"/>
    </source>
</evidence>
<name>A0A6B2LN74_9EUKA</name>
<keyword evidence="4 9" id="KW-0547">Nucleotide-binding</keyword>
<reference evidence="11" key="1">
    <citation type="journal article" date="2020" name="J. Eukaryot. Microbiol.">
        <title>De novo Sequencing, Assembly and Annotation of the Transcriptome for the Free-Living Testate Amoeba Arcella intermedia.</title>
        <authorList>
            <person name="Ribeiro G.M."/>
            <person name="Porfirio-Sousa A.L."/>
            <person name="Maurer-Alcala X.X."/>
            <person name="Katz L.A."/>
            <person name="Lahr D.J.G."/>
        </authorList>
    </citation>
    <scope>NUCLEOTIDE SEQUENCE</scope>
</reference>
<comment type="catalytic activity">
    <reaction evidence="8">
        <text>L-seryl-[protein] + ATP = O-phospho-L-seryl-[protein] + ADP + H(+)</text>
        <dbReference type="Rhea" id="RHEA:17989"/>
        <dbReference type="Rhea" id="RHEA-COMP:9863"/>
        <dbReference type="Rhea" id="RHEA-COMP:11604"/>
        <dbReference type="ChEBI" id="CHEBI:15378"/>
        <dbReference type="ChEBI" id="CHEBI:29999"/>
        <dbReference type="ChEBI" id="CHEBI:30616"/>
        <dbReference type="ChEBI" id="CHEBI:83421"/>
        <dbReference type="ChEBI" id="CHEBI:456216"/>
        <dbReference type="EC" id="2.7.11.1"/>
    </reaction>
</comment>
<dbReference type="PANTHER" id="PTHR24356:SF1">
    <property type="entry name" value="SERINE_THREONINE-PROTEIN KINASE GREATWALL"/>
    <property type="match status" value="1"/>
</dbReference>
<dbReference type="InterPro" id="IPR050236">
    <property type="entry name" value="Ser_Thr_kinase_AGC"/>
</dbReference>
<dbReference type="Pfam" id="PF00069">
    <property type="entry name" value="Pkinase"/>
    <property type="match status" value="1"/>
</dbReference>
<evidence type="ECO:0000256" key="9">
    <source>
        <dbReference type="PROSITE-ProRule" id="PRU10141"/>
    </source>
</evidence>
<keyword evidence="5" id="KW-0418">Kinase</keyword>
<feature type="binding site" evidence="9">
    <location>
        <position position="45"/>
    </location>
    <ligand>
        <name>ATP</name>
        <dbReference type="ChEBI" id="CHEBI:30616"/>
    </ligand>
</feature>
<keyword evidence="6 9" id="KW-0067">ATP-binding</keyword>
<protein>
    <recommendedName>
        <fullName evidence="1">non-specific serine/threonine protein kinase</fullName>
        <ecNumber evidence="1">2.7.11.1</ecNumber>
    </recommendedName>
</protein>
<keyword evidence="3" id="KW-0808">Transferase</keyword>
<dbReference type="SUPFAM" id="SSF56112">
    <property type="entry name" value="Protein kinase-like (PK-like)"/>
    <property type="match status" value="1"/>
</dbReference>
<evidence type="ECO:0000256" key="1">
    <source>
        <dbReference type="ARBA" id="ARBA00012513"/>
    </source>
</evidence>
<dbReference type="PROSITE" id="PS00107">
    <property type="entry name" value="PROTEIN_KINASE_ATP"/>
    <property type="match status" value="1"/>
</dbReference>
<evidence type="ECO:0000256" key="7">
    <source>
        <dbReference type="ARBA" id="ARBA00047899"/>
    </source>
</evidence>
<evidence type="ECO:0000256" key="2">
    <source>
        <dbReference type="ARBA" id="ARBA00022527"/>
    </source>
</evidence>
<evidence type="ECO:0000259" key="10">
    <source>
        <dbReference type="PROSITE" id="PS50011"/>
    </source>
</evidence>
<evidence type="ECO:0000256" key="3">
    <source>
        <dbReference type="ARBA" id="ARBA00022679"/>
    </source>
</evidence>
<dbReference type="SMART" id="SM00220">
    <property type="entry name" value="S_TKc"/>
    <property type="match status" value="1"/>
</dbReference>
<comment type="catalytic activity">
    <reaction evidence="7">
        <text>L-threonyl-[protein] + ATP = O-phospho-L-threonyl-[protein] + ADP + H(+)</text>
        <dbReference type="Rhea" id="RHEA:46608"/>
        <dbReference type="Rhea" id="RHEA-COMP:11060"/>
        <dbReference type="Rhea" id="RHEA-COMP:11605"/>
        <dbReference type="ChEBI" id="CHEBI:15378"/>
        <dbReference type="ChEBI" id="CHEBI:30013"/>
        <dbReference type="ChEBI" id="CHEBI:30616"/>
        <dbReference type="ChEBI" id="CHEBI:61977"/>
        <dbReference type="ChEBI" id="CHEBI:456216"/>
        <dbReference type="EC" id="2.7.11.1"/>
    </reaction>
</comment>
<dbReference type="Gene3D" id="3.30.200.20">
    <property type="entry name" value="Phosphorylase Kinase, domain 1"/>
    <property type="match status" value="1"/>
</dbReference>